<dbReference type="GO" id="GO:0005737">
    <property type="term" value="C:cytoplasm"/>
    <property type="evidence" value="ECO:0007669"/>
    <property type="project" value="TreeGrafter"/>
</dbReference>
<dbReference type="GO" id="GO:0005044">
    <property type="term" value="F:scavenger receptor activity"/>
    <property type="evidence" value="ECO:0007669"/>
    <property type="project" value="TreeGrafter"/>
</dbReference>
<evidence type="ECO:0000256" key="12">
    <source>
        <dbReference type="ARBA" id="ARBA00042244"/>
    </source>
</evidence>
<evidence type="ECO:0000256" key="6">
    <source>
        <dbReference type="ARBA" id="ARBA00022989"/>
    </source>
</evidence>
<feature type="region of interest" description="Disordered" evidence="14">
    <location>
        <begin position="428"/>
        <end position="466"/>
    </location>
</feature>
<feature type="non-terminal residue" evidence="16">
    <location>
        <position position="466"/>
    </location>
</feature>
<dbReference type="GO" id="GO:0005901">
    <property type="term" value="C:caveola"/>
    <property type="evidence" value="ECO:0007669"/>
    <property type="project" value="UniProtKB-SubCell"/>
</dbReference>
<dbReference type="GO" id="GO:0030169">
    <property type="term" value="F:low-density lipoprotein particle binding"/>
    <property type="evidence" value="ECO:0007669"/>
    <property type="project" value="TreeGrafter"/>
</dbReference>
<evidence type="ECO:0000256" key="1">
    <source>
        <dbReference type="ARBA" id="ARBA00004189"/>
    </source>
</evidence>
<evidence type="ECO:0000256" key="5">
    <source>
        <dbReference type="ARBA" id="ARBA00022692"/>
    </source>
</evidence>
<keyword evidence="6 15" id="KW-1133">Transmembrane helix</keyword>
<dbReference type="InterPro" id="IPR005428">
    <property type="entry name" value="CD36/SCARB1/SNMP1"/>
</dbReference>
<dbReference type="Proteomes" id="UP000519239">
    <property type="component" value="Unassembled WGS sequence"/>
</dbReference>
<dbReference type="GO" id="GO:0033344">
    <property type="term" value="P:cholesterol efflux"/>
    <property type="evidence" value="ECO:0007669"/>
    <property type="project" value="TreeGrafter"/>
</dbReference>
<dbReference type="AlphaFoldDB" id="A0A7L4KB58"/>
<keyword evidence="4" id="KW-1003">Cell membrane</keyword>
<protein>
    <recommendedName>
        <fullName evidence="11">Scavenger receptor class B member 1</fullName>
    </recommendedName>
    <alternativeName>
        <fullName evidence="12">SR-BI</fullName>
    </alternativeName>
</protein>
<evidence type="ECO:0000256" key="15">
    <source>
        <dbReference type="SAM" id="Phobius"/>
    </source>
</evidence>
<name>A0A7L4KB58_9AVES</name>
<accession>A0A7L4KB58</accession>
<dbReference type="PANTHER" id="PTHR11923:SF110">
    <property type="entry name" value="SCAVENGER RECEPTOR CLASS B MEMBER 1"/>
    <property type="match status" value="1"/>
</dbReference>
<gene>
    <name evidence="16" type="primary">Scarb1</name>
    <name evidence="16" type="ORF">CEUAER_R02476</name>
</gene>
<dbReference type="GO" id="GO:0070508">
    <property type="term" value="P:cholesterol import"/>
    <property type="evidence" value="ECO:0007669"/>
    <property type="project" value="TreeGrafter"/>
</dbReference>
<feature type="disulfide bond" evidence="13">
    <location>
        <begin position="211"/>
        <end position="343"/>
    </location>
</feature>
<dbReference type="OrthoDB" id="514335at2759"/>
<evidence type="ECO:0000256" key="14">
    <source>
        <dbReference type="SAM" id="MobiDB-lite"/>
    </source>
</evidence>
<dbReference type="EMBL" id="VWPQ01009475">
    <property type="protein sequence ID" value="NXY49614.1"/>
    <property type="molecule type" value="Genomic_DNA"/>
</dbReference>
<dbReference type="Pfam" id="PF01130">
    <property type="entry name" value="CD36"/>
    <property type="match status" value="1"/>
</dbReference>
<feature type="non-terminal residue" evidence="16">
    <location>
        <position position="1"/>
    </location>
</feature>
<evidence type="ECO:0000256" key="4">
    <source>
        <dbReference type="ARBA" id="ARBA00022475"/>
    </source>
</evidence>
<organism evidence="16 17">
    <name type="scientific">Ceuthmochares aereus</name>
    <dbReference type="NCBI Taxonomy" id="1961834"/>
    <lineage>
        <taxon>Eukaryota</taxon>
        <taxon>Metazoa</taxon>
        <taxon>Chordata</taxon>
        <taxon>Craniata</taxon>
        <taxon>Vertebrata</taxon>
        <taxon>Euteleostomi</taxon>
        <taxon>Archelosauria</taxon>
        <taxon>Archosauria</taxon>
        <taxon>Dinosauria</taxon>
        <taxon>Saurischia</taxon>
        <taxon>Theropoda</taxon>
        <taxon>Coelurosauria</taxon>
        <taxon>Aves</taxon>
        <taxon>Neognathae</taxon>
        <taxon>Neoaves</taxon>
        <taxon>Otidimorphae</taxon>
        <taxon>Cuculiformes</taxon>
        <taxon>Cuculidae</taxon>
        <taxon>Ceuthmochares</taxon>
    </lineage>
</organism>
<dbReference type="PANTHER" id="PTHR11923">
    <property type="entry name" value="SCAVENGER RECEPTOR CLASS B TYPE-1 SR-B1"/>
    <property type="match status" value="1"/>
</dbReference>
<evidence type="ECO:0000256" key="10">
    <source>
        <dbReference type="ARBA" id="ARBA00023180"/>
    </source>
</evidence>
<evidence type="ECO:0000256" key="11">
    <source>
        <dbReference type="ARBA" id="ARBA00040821"/>
    </source>
</evidence>
<comment type="caution">
    <text evidence="16">The sequence shown here is derived from an EMBL/GenBank/DDBJ whole genome shotgun (WGS) entry which is preliminary data.</text>
</comment>
<evidence type="ECO:0000256" key="7">
    <source>
        <dbReference type="ARBA" id="ARBA00023136"/>
    </source>
</evidence>
<keyword evidence="10" id="KW-0325">Glycoprotein</keyword>
<comment type="similarity">
    <text evidence="3">Belongs to the CD36 family.</text>
</comment>
<evidence type="ECO:0000256" key="9">
    <source>
        <dbReference type="ARBA" id="ARBA00023170"/>
    </source>
</evidence>
<evidence type="ECO:0000256" key="2">
    <source>
        <dbReference type="ARBA" id="ARBA00004651"/>
    </source>
</evidence>
<keyword evidence="9" id="KW-0675">Receptor</keyword>
<keyword evidence="5 15" id="KW-0812">Transmembrane</keyword>
<keyword evidence="8 13" id="KW-1015">Disulfide bond</keyword>
<dbReference type="InterPro" id="IPR002159">
    <property type="entry name" value="CD36_fam"/>
</dbReference>
<reference evidence="16 17" key="1">
    <citation type="submission" date="2019-09" db="EMBL/GenBank/DDBJ databases">
        <title>Bird 10,000 Genomes (B10K) Project - Family phase.</title>
        <authorList>
            <person name="Zhang G."/>
        </authorList>
    </citation>
    <scope>NUCLEOTIDE SEQUENCE [LARGE SCALE GENOMIC DNA]</scope>
    <source>
        <strain evidence="16">B10K-CU-031-02</strain>
        <tissue evidence="16">Muscle</tissue>
    </source>
</reference>
<dbReference type="PRINTS" id="PR01609">
    <property type="entry name" value="CD36FAMILY"/>
</dbReference>
<evidence type="ECO:0000313" key="16">
    <source>
        <dbReference type="EMBL" id="NXY49614.1"/>
    </source>
</evidence>
<comment type="subcellular location">
    <subcellularLocation>
        <location evidence="2">Cell membrane</location>
        <topology evidence="2">Multi-pass membrane protein</topology>
    </subcellularLocation>
    <subcellularLocation>
        <location evidence="1">Membrane</location>
        <location evidence="1">Caveola</location>
        <topology evidence="1">Multi-pass membrane protein</topology>
    </subcellularLocation>
</comment>
<feature type="transmembrane region" description="Helical" evidence="15">
    <location>
        <begin position="402"/>
        <end position="421"/>
    </location>
</feature>
<sequence>LQNVRIDPSSISFNMWKDIPVPFYMSVYFFEVLNPKEVLQGAKPVLNQRGPYVYREFRYKTNITFNDNDTVSFLEYRKLFFRPDLSNGSEDEYIVVPNILMMGAAVMMEDLPNFVKLLLSGALAGLKQEAFMNRTVREIMWGYEDPLIDTINALVPGLIPFKGKFGLFVELNNSNSGLFTVYTGRKDISRVHMVDSWNGLKNVSYWRSNECNMINGTAGEMWPPFMAPTSLEFYSPDACRSMTLVYEQSGKFEGVPTYRFVAPKTLFANGTDYPPNEGFCPCLQSGIQNVSSCRLNAPMFISHPHFYNADPVLVNAVEGLNPSKEQHALFLDVHPMTGIPMNCSIKLQLNLYIKHVSGIIQTGRIKPVVLPLLWFAESGSIEGSVLKQFYTNLVLIPSLLEYLQYVFLGLSVPLIISAAVLRAKSQKTTAEKSPCHPATQSTPPPASETTPLLHDTDALSQDDAEP</sequence>
<dbReference type="PRINTS" id="PR01610">
    <property type="entry name" value="CD36ANTIGEN"/>
</dbReference>
<dbReference type="GO" id="GO:0008289">
    <property type="term" value="F:lipid binding"/>
    <property type="evidence" value="ECO:0007669"/>
    <property type="project" value="TreeGrafter"/>
</dbReference>
<proteinExistence type="inferred from homology"/>
<evidence type="ECO:0000256" key="13">
    <source>
        <dbReference type="PIRSR" id="PIRSR605428-53"/>
    </source>
</evidence>
<keyword evidence="17" id="KW-1185">Reference proteome</keyword>
<evidence type="ECO:0000313" key="17">
    <source>
        <dbReference type="Proteomes" id="UP000519239"/>
    </source>
</evidence>
<evidence type="ECO:0000256" key="8">
    <source>
        <dbReference type="ARBA" id="ARBA00023157"/>
    </source>
</evidence>
<dbReference type="GO" id="GO:0034381">
    <property type="term" value="P:plasma lipoprotein particle clearance"/>
    <property type="evidence" value="ECO:0007669"/>
    <property type="project" value="TreeGrafter"/>
</dbReference>
<evidence type="ECO:0000256" key="3">
    <source>
        <dbReference type="ARBA" id="ARBA00010532"/>
    </source>
</evidence>
<keyword evidence="7 15" id="KW-0472">Membrane</keyword>
<dbReference type="GO" id="GO:0043654">
    <property type="term" value="P:recognition of apoptotic cell"/>
    <property type="evidence" value="ECO:0007669"/>
    <property type="project" value="TreeGrafter"/>
</dbReference>